<keyword evidence="1" id="KW-0472">Membrane</keyword>
<reference evidence="2 3" key="1">
    <citation type="submission" date="2024-03" db="EMBL/GenBank/DDBJ databases">
        <title>Novel species of the genus Variovorax.</title>
        <authorList>
            <person name="Liu Q."/>
            <person name="Xin Y.-H."/>
        </authorList>
    </citation>
    <scope>NUCLEOTIDE SEQUENCE [LARGE SCALE GENOMIC DNA]</scope>
    <source>
        <strain evidence="2 3">KACC 18899</strain>
    </source>
</reference>
<organism evidence="2 3">
    <name type="scientific">Variovorax ureilyticus</name>
    <dbReference type="NCBI Taxonomy" id="1836198"/>
    <lineage>
        <taxon>Bacteria</taxon>
        <taxon>Pseudomonadati</taxon>
        <taxon>Pseudomonadota</taxon>
        <taxon>Betaproteobacteria</taxon>
        <taxon>Burkholderiales</taxon>
        <taxon>Comamonadaceae</taxon>
        <taxon>Variovorax</taxon>
    </lineage>
</organism>
<gene>
    <name evidence="2" type="ORF">WKW77_19105</name>
</gene>
<evidence type="ECO:0000256" key="1">
    <source>
        <dbReference type="SAM" id="Phobius"/>
    </source>
</evidence>
<evidence type="ECO:0000313" key="2">
    <source>
        <dbReference type="EMBL" id="MEJ8813203.1"/>
    </source>
</evidence>
<proteinExistence type="predicted"/>
<evidence type="ECO:0000313" key="3">
    <source>
        <dbReference type="Proteomes" id="UP001365846"/>
    </source>
</evidence>
<dbReference type="EMBL" id="JBBKZU010000008">
    <property type="protein sequence ID" value="MEJ8813203.1"/>
    <property type="molecule type" value="Genomic_DNA"/>
</dbReference>
<feature type="transmembrane region" description="Helical" evidence="1">
    <location>
        <begin position="20"/>
        <end position="40"/>
    </location>
</feature>
<dbReference type="Proteomes" id="UP001365846">
    <property type="component" value="Unassembled WGS sequence"/>
</dbReference>
<keyword evidence="1" id="KW-0812">Transmembrane</keyword>
<dbReference type="RefSeq" id="WP_340358447.1">
    <property type="nucleotide sequence ID" value="NZ_JBBKZU010000008.1"/>
</dbReference>
<sequence length="50" mass="5142">MKLTSPPSSRAAPARGAASFAWTLAATLALLGAAVLWLAFDALISLVTRD</sequence>
<keyword evidence="3" id="KW-1185">Reference proteome</keyword>
<protein>
    <submittedName>
        <fullName evidence="2">Uncharacterized protein</fullName>
    </submittedName>
</protein>
<comment type="caution">
    <text evidence="2">The sequence shown here is derived from an EMBL/GenBank/DDBJ whole genome shotgun (WGS) entry which is preliminary data.</text>
</comment>
<accession>A0ABU8VHQ5</accession>
<name>A0ABU8VHQ5_9BURK</name>
<keyword evidence="1" id="KW-1133">Transmembrane helix</keyword>